<protein>
    <submittedName>
        <fullName evidence="3">Uncharacterized protein</fullName>
    </submittedName>
</protein>
<evidence type="ECO:0000256" key="1">
    <source>
        <dbReference type="SAM" id="MobiDB-lite"/>
    </source>
</evidence>
<sequence length="161" mass="17188">MTRGRCWRREQLGEEEDKADKVDSVGEMTGGLSPASSEQDAAPPEPWPGFMDPGEMGEDESSEGGDSTDPASPEFYNGGAAENEEFEAAAARGARNTHPPEVPAFVGYCGMGAVLGASAVMTNPPTGLGDEDFAVFMFFFYVLFLFGLGLIMFRAKLLESV</sequence>
<reference evidence="3 4" key="1">
    <citation type="journal article" date="2022" name="Nat. Plants">
        <title>Genomes of leafy and leafless Platanthera orchids illuminate the evolution of mycoheterotrophy.</title>
        <authorList>
            <person name="Li M.H."/>
            <person name="Liu K.W."/>
            <person name="Li Z."/>
            <person name="Lu H.C."/>
            <person name="Ye Q.L."/>
            <person name="Zhang D."/>
            <person name="Wang J.Y."/>
            <person name="Li Y.F."/>
            <person name="Zhong Z.M."/>
            <person name="Liu X."/>
            <person name="Yu X."/>
            <person name="Liu D.K."/>
            <person name="Tu X.D."/>
            <person name="Liu B."/>
            <person name="Hao Y."/>
            <person name="Liao X.Y."/>
            <person name="Jiang Y.T."/>
            <person name="Sun W.H."/>
            <person name="Chen J."/>
            <person name="Chen Y.Q."/>
            <person name="Ai Y."/>
            <person name="Zhai J.W."/>
            <person name="Wu S.S."/>
            <person name="Zhou Z."/>
            <person name="Hsiao Y.Y."/>
            <person name="Wu W.L."/>
            <person name="Chen Y.Y."/>
            <person name="Lin Y.F."/>
            <person name="Hsu J.L."/>
            <person name="Li C.Y."/>
            <person name="Wang Z.W."/>
            <person name="Zhao X."/>
            <person name="Zhong W.Y."/>
            <person name="Ma X.K."/>
            <person name="Ma L."/>
            <person name="Huang J."/>
            <person name="Chen G.Z."/>
            <person name="Huang M.Z."/>
            <person name="Huang L."/>
            <person name="Peng D.H."/>
            <person name="Luo Y.B."/>
            <person name="Zou S.Q."/>
            <person name="Chen S.P."/>
            <person name="Lan S."/>
            <person name="Tsai W.C."/>
            <person name="Van de Peer Y."/>
            <person name="Liu Z.J."/>
        </authorList>
    </citation>
    <scope>NUCLEOTIDE SEQUENCE [LARGE SCALE GENOMIC DNA]</scope>
    <source>
        <strain evidence="3">Lor288</strain>
    </source>
</reference>
<proteinExistence type="predicted"/>
<keyword evidence="2" id="KW-0472">Membrane</keyword>
<evidence type="ECO:0000256" key="2">
    <source>
        <dbReference type="SAM" id="Phobius"/>
    </source>
</evidence>
<keyword evidence="2" id="KW-0812">Transmembrane</keyword>
<comment type="caution">
    <text evidence="3">The sequence shown here is derived from an EMBL/GenBank/DDBJ whole genome shotgun (WGS) entry which is preliminary data.</text>
</comment>
<organism evidence="3 4">
    <name type="scientific">Platanthera guangdongensis</name>
    <dbReference type="NCBI Taxonomy" id="2320717"/>
    <lineage>
        <taxon>Eukaryota</taxon>
        <taxon>Viridiplantae</taxon>
        <taxon>Streptophyta</taxon>
        <taxon>Embryophyta</taxon>
        <taxon>Tracheophyta</taxon>
        <taxon>Spermatophyta</taxon>
        <taxon>Magnoliopsida</taxon>
        <taxon>Liliopsida</taxon>
        <taxon>Asparagales</taxon>
        <taxon>Orchidaceae</taxon>
        <taxon>Orchidoideae</taxon>
        <taxon>Orchideae</taxon>
        <taxon>Orchidinae</taxon>
        <taxon>Platanthera</taxon>
    </lineage>
</organism>
<feature type="transmembrane region" description="Helical" evidence="2">
    <location>
        <begin position="102"/>
        <end position="121"/>
    </location>
</feature>
<evidence type="ECO:0000313" key="3">
    <source>
        <dbReference type="EMBL" id="KAK8965048.1"/>
    </source>
</evidence>
<evidence type="ECO:0000313" key="4">
    <source>
        <dbReference type="Proteomes" id="UP001412067"/>
    </source>
</evidence>
<feature type="transmembrane region" description="Helical" evidence="2">
    <location>
        <begin position="133"/>
        <end position="153"/>
    </location>
</feature>
<feature type="region of interest" description="Disordered" evidence="1">
    <location>
        <begin position="1"/>
        <end position="81"/>
    </location>
</feature>
<dbReference type="Proteomes" id="UP001412067">
    <property type="component" value="Unassembled WGS sequence"/>
</dbReference>
<dbReference type="EMBL" id="JBBWWR010000006">
    <property type="protein sequence ID" value="KAK8965048.1"/>
    <property type="molecule type" value="Genomic_DNA"/>
</dbReference>
<gene>
    <name evidence="3" type="ORF">KSP40_PGU004522</name>
</gene>
<accession>A0ABR2MQ23</accession>
<name>A0ABR2MQ23_9ASPA</name>
<keyword evidence="2" id="KW-1133">Transmembrane helix</keyword>
<feature type="compositionally biased region" description="Basic and acidic residues" evidence="1">
    <location>
        <begin position="7"/>
        <end position="24"/>
    </location>
</feature>
<keyword evidence="4" id="KW-1185">Reference proteome</keyword>